<dbReference type="SUPFAM" id="SSF52009">
    <property type="entry name" value="Phosphohistidine domain"/>
    <property type="match status" value="1"/>
</dbReference>
<dbReference type="Gene3D" id="1.20.80.30">
    <property type="match status" value="1"/>
</dbReference>
<evidence type="ECO:0000313" key="3">
    <source>
        <dbReference type="EMBL" id="SME96663.1"/>
    </source>
</evidence>
<dbReference type="InterPro" id="IPR008279">
    <property type="entry name" value="PEP-util_enz_mobile_dom"/>
</dbReference>
<dbReference type="GO" id="GO:0005524">
    <property type="term" value="F:ATP binding"/>
    <property type="evidence" value="ECO:0007669"/>
    <property type="project" value="InterPro"/>
</dbReference>
<keyword evidence="3" id="KW-0808">Transferase</keyword>
<proteinExistence type="predicted"/>
<reference evidence="3 4" key="1">
    <citation type="submission" date="2017-04" db="EMBL/GenBank/DDBJ databases">
        <authorList>
            <person name="Afonso C.L."/>
            <person name="Miller P.J."/>
            <person name="Scott M.A."/>
            <person name="Spackman E."/>
            <person name="Goraichik I."/>
            <person name="Dimitrov K.M."/>
            <person name="Suarez D.L."/>
            <person name="Swayne D.E."/>
        </authorList>
    </citation>
    <scope>NUCLEOTIDE SEQUENCE [LARGE SCALE GENOMIC DNA]</scope>
    <source>
        <strain evidence="3 4">USBA 355</strain>
    </source>
</reference>
<dbReference type="Gene3D" id="3.50.30.10">
    <property type="entry name" value="Phosphohistidine domain"/>
    <property type="match status" value="1"/>
</dbReference>
<dbReference type="PANTHER" id="PTHR22931">
    <property type="entry name" value="PHOSPHOENOLPYRUVATE DIKINASE-RELATED"/>
    <property type="match status" value="1"/>
</dbReference>
<dbReference type="Gene3D" id="3.30.1490.20">
    <property type="entry name" value="ATP-grasp fold, A domain"/>
    <property type="match status" value="1"/>
</dbReference>
<keyword evidence="3" id="KW-0670">Pyruvate</keyword>
<dbReference type="InterPro" id="IPR002192">
    <property type="entry name" value="PPDK_AMP/ATP-bd"/>
</dbReference>
<dbReference type="Proteomes" id="UP000192917">
    <property type="component" value="Unassembled WGS sequence"/>
</dbReference>
<dbReference type="InterPro" id="IPR036637">
    <property type="entry name" value="Phosphohistidine_dom_sf"/>
</dbReference>
<dbReference type="AlphaFoldDB" id="A0A1Y6B9P7"/>
<dbReference type="SUPFAM" id="SSF56059">
    <property type="entry name" value="Glutathione synthetase ATP-binding domain-like"/>
    <property type="match status" value="1"/>
</dbReference>
<accession>A0A1Y6B9P7</accession>
<evidence type="ECO:0000259" key="2">
    <source>
        <dbReference type="Pfam" id="PF01326"/>
    </source>
</evidence>
<dbReference type="Pfam" id="PF00391">
    <property type="entry name" value="PEP-utilizers"/>
    <property type="match status" value="1"/>
</dbReference>
<dbReference type="STRING" id="560819.SAMN05428998_10210"/>
<evidence type="ECO:0000259" key="1">
    <source>
        <dbReference type="Pfam" id="PF00391"/>
    </source>
</evidence>
<evidence type="ECO:0000313" key="4">
    <source>
        <dbReference type="Proteomes" id="UP000192917"/>
    </source>
</evidence>
<dbReference type="GO" id="GO:0050242">
    <property type="term" value="F:pyruvate, phosphate dikinase activity"/>
    <property type="evidence" value="ECO:0007669"/>
    <property type="project" value="InterPro"/>
</dbReference>
<dbReference type="Gene3D" id="3.30.470.20">
    <property type="entry name" value="ATP-grasp fold, B domain"/>
    <property type="match status" value="1"/>
</dbReference>
<dbReference type="EMBL" id="FWZX01000002">
    <property type="protein sequence ID" value="SME96663.1"/>
    <property type="molecule type" value="Genomic_DNA"/>
</dbReference>
<dbReference type="InterPro" id="IPR010121">
    <property type="entry name" value="Pyruvate_phosphate_dikinase"/>
</dbReference>
<protein>
    <submittedName>
        <fullName evidence="3">Pyruvate phosphate dikinase</fullName>
    </submittedName>
</protein>
<keyword evidence="4" id="KW-1185">Reference proteome</keyword>
<feature type="domain" description="PEP-utilising enzyme mobile" evidence="1">
    <location>
        <begin position="420"/>
        <end position="501"/>
    </location>
</feature>
<name>A0A1Y6B9P7_9PROT</name>
<keyword evidence="3" id="KW-0418">Kinase</keyword>
<dbReference type="PROSITE" id="PS00370">
    <property type="entry name" value="PEP_ENZYMES_PHOS_SITE"/>
    <property type="match status" value="1"/>
</dbReference>
<dbReference type="InterPro" id="IPR018274">
    <property type="entry name" value="PEP_util_AS"/>
</dbReference>
<dbReference type="Gene3D" id="1.10.189.10">
    <property type="entry name" value="Pyruvate Phosphate Dikinase, domain 2"/>
    <property type="match status" value="1"/>
</dbReference>
<dbReference type="PANTHER" id="PTHR22931:SF9">
    <property type="entry name" value="PYRUVATE, PHOSPHATE DIKINASE 1, CHLOROPLASTIC"/>
    <property type="match status" value="1"/>
</dbReference>
<sequence>MTFDPLFIAMAGDEAEVTPEAGGSKAAQLWRMGRLGLPVPPAFVLPTALCAAVNSGEAGALAALDRGLAAGIARLEAATGRSFGDARAPLLVSVRSGAAQSMPGMLSTVLDVGLNAASLRGLIRLTGNPRLAWDSWRRFVQLYAEVVEGLPAAPFEARLAELIRAEDVAAESELDGEALERLTHEFLALAARQLGRPLPSDPRSQLAAAARAVYRSWDGRRAQDYRRLNGLDGLAGTAVTVQAMVFGNAGGTSGAGVAFSRDPATGERRLYLDFLFDAQGEDVVAGRRPPGNGERLAARLPAVAAALAAGAERLERELGDLQDIEFTVEEGRLFFLQTRAAKRTPRATLRVLVDFVREGLLDPATALERAAAIDLDQVRLTRFAEPAPAVATAVVAAPGVASGRAAFDSLRAQAFAEAGEPAILVRHDTSTDDVAGFAAADGILTAVGGRTAHAAVVARQLGKVCLVGCAALRLDPGGRSATLGERTIAEGDWLSLDGADGSVTLGRRAIVAEAPEAELAELERWRRATAEPVALQGD</sequence>
<organism evidence="3 4">
    <name type="scientific">Tistlia consotensis USBA 355</name>
    <dbReference type="NCBI Taxonomy" id="560819"/>
    <lineage>
        <taxon>Bacteria</taxon>
        <taxon>Pseudomonadati</taxon>
        <taxon>Pseudomonadota</taxon>
        <taxon>Alphaproteobacteria</taxon>
        <taxon>Rhodospirillales</taxon>
        <taxon>Rhodovibrionaceae</taxon>
        <taxon>Tistlia</taxon>
    </lineage>
</organism>
<feature type="domain" description="Pyruvate phosphate dikinase AMP/ATP-binding" evidence="2">
    <location>
        <begin position="66"/>
        <end position="291"/>
    </location>
</feature>
<gene>
    <name evidence="3" type="ORF">SAMN05428998_10210</name>
</gene>
<dbReference type="RefSeq" id="WP_085121099.1">
    <property type="nucleotide sequence ID" value="NZ_FWZX01000002.1"/>
</dbReference>
<dbReference type="Pfam" id="PF01326">
    <property type="entry name" value="PPDK_N"/>
    <property type="match status" value="1"/>
</dbReference>
<dbReference type="GO" id="GO:0016301">
    <property type="term" value="F:kinase activity"/>
    <property type="evidence" value="ECO:0007669"/>
    <property type="project" value="UniProtKB-KW"/>
</dbReference>
<dbReference type="InterPro" id="IPR013815">
    <property type="entry name" value="ATP_grasp_subdomain_1"/>
</dbReference>